<dbReference type="AlphaFoldDB" id="A0A0D0DZ34"/>
<reference evidence="1 2" key="1">
    <citation type="submission" date="2014-04" db="EMBL/GenBank/DDBJ databases">
        <authorList>
            <consortium name="DOE Joint Genome Institute"/>
            <person name="Kuo A."/>
            <person name="Kohler A."/>
            <person name="Jargeat P."/>
            <person name="Nagy L.G."/>
            <person name="Floudas D."/>
            <person name="Copeland A."/>
            <person name="Barry K.W."/>
            <person name="Cichocki N."/>
            <person name="Veneault-Fourrey C."/>
            <person name="LaButti K."/>
            <person name="Lindquist E.A."/>
            <person name="Lipzen A."/>
            <person name="Lundell T."/>
            <person name="Morin E."/>
            <person name="Murat C."/>
            <person name="Sun H."/>
            <person name="Tunlid A."/>
            <person name="Henrissat B."/>
            <person name="Grigoriev I.V."/>
            <person name="Hibbett D.S."/>
            <person name="Martin F."/>
            <person name="Nordberg H.P."/>
            <person name="Cantor M.N."/>
            <person name="Hua S.X."/>
        </authorList>
    </citation>
    <scope>NUCLEOTIDE SEQUENCE [LARGE SCALE GENOMIC DNA]</scope>
    <source>
        <strain evidence="1 2">Ve08.2h10</strain>
    </source>
</reference>
<reference evidence="2" key="2">
    <citation type="submission" date="2015-01" db="EMBL/GenBank/DDBJ databases">
        <title>Evolutionary Origins and Diversification of the Mycorrhizal Mutualists.</title>
        <authorList>
            <consortium name="DOE Joint Genome Institute"/>
            <consortium name="Mycorrhizal Genomics Consortium"/>
            <person name="Kohler A."/>
            <person name="Kuo A."/>
            <person name="Nagy L.G."/>
            <person name="Floudas D."/>
            <person name="Copeland A."/>
            <person name="Barry K.W."/>
            <person name="Cichocki N."/>
            <person name="Veneault-Fourrey C."/>
            <person name="LaButti K."/>
            <person name="Lindquist E.A."/>
            <person name="Lipzen A."/>
            <person name="Lundell T."/>
            <person name="Morin E."/>
            <person name="Murat C."/>
            <person name="Riley R."/>
            <person name="Ohm R."/>
            <person name="Sun H."/>
            <person name="Tunlid A."/>
            <person name="Henrissat B."/>
            <person name="Grigoriev I.V."/>
            <person name="Hibbett D.S."/>
            <person name="Martin F."/>
        </authorList>
    </citation>
    <scope>NUCLEOTIDE SEQUENCE [LARGE SCALE GENOMIC DNA]</scope>
    <source>
        <strain evidence="2">Ve08.2h10</strain>
    </source>
</reference>
<proteinExistence type="predicted"/>
<sequence length="156" mass="17901">MNTFTLGASVSNVLVHASSQYALQKLSTFDYVELWYFYLAGHLNTAKHHDRSQADDTIGISKVNDHLTICSIASIRASHNALPDHELSFSKFLKAKNCFLEHTKKANWPAMNLDALTKFFWFLETHPFLQLPLREKIILTYTSHVCHDWHQELKAG</sequence>
<gene>
    <name evidence="1" type="ORF">PAXRUDRAFT_794627</name>
</gene>
<protein>
    <submittedName>
        <fullName evidence="1">Uncharacterized protein</fullName>
    </submittedName>
</protein>
<dbReference type="HOGENOM" id="CLU_052398_2_2_1"/>
<dbReference type="OrthoDB" id="2688210at2759"/>
<evidence type="ECO:0000313" key="2">
    <source>
        <dbReference type="Proteomes" id="UP000054538"/>
    </source>
</evidence>
<dbReference type="EMBL" id="KN825314">
    <property type="protein sequence ID" value="KIK92109.1"/>
    <property type="molecule type" value="Genomic_DNA"/>
</dbReference>
<dbReference type="InParanoid" id="A0A0D0DZ34"/>
<evidence type="ECO:0000313" key="1">
    <source>
        <dbReference type="EMBL" id="KIK92109.1"/>
    </source>
</evidence>
<organism evidence="1 2">
    <name type="scientific">Paxillus rubicundulus Ve08.2h10</name>
    <dbReference type="NCBI Taxonomy" id="930991"/>
    <lineage>
        <taxon>Eukaryota</taxon>
        <taxon>Fungi</taxon>
        <taxon>Dikarya</taxon>
        <taxon>Basidiomycota</taxon>
        <taxon>Agaricomycotina</taxon>
        <taxon>Agaricomycetes</taxon>
        <taxon>Agaricomycetidae</taxon>
        <taxon>Boletales</taxon>
        <taxon>Paxilineae</taxon>
        <taxon>Paxillaceae</taxon>
        <taxon>Paxillus</taxon>
    </lineage>
</organism>
<dbReference type="Proteomes" id="UP000054538">
    <property type="component" value="Unassembled WGS sequence"/>
</dbReference>
<keyword evidence="2" id="KW-1185">Reference proteome</keyword>
<accession>A0A0D0DZ34</accession>
<name>A0A0D0DZ34_9AGAM</name>